<dbReference type="GO" id="GO:0048039">
    <property type="term" value="F:ubiquinone binding"/>
    <property type="evidence" value="ECO:0007669"/>
    <property type="project" value="TreeGrafter"/>
</dbReference>
<evidence type="ECO:0000256" key="10">
    <source>
        <dbReference type="ARBA" id="ARBA00022982"/>
    </source>
</evidence>
<name>A0A7S8FJB6_9CRUS</name>
<evidence type="ECO:0000256" key="12">
    <source>
        <dbReference type="ARBA" id="ARBA00023027"/>
    </source>
</evidence>
<dbReference type="PRINTS" id="PR01437">
    <property type="entry name" value="NUOXDRDTASE4"/>
</dbReference>
<geneLocation type="mitochondrion" evidence="19"/>
<evidence type="ECO:0000256" key="4">
    <source>
        <dbReference type="ARBA" id="ARBA00012944"/>
    </source>
</evidence>
<evidence type="ECO:0000256" key="17">
    <source>
        <dbReference type="RuleBase" id="RU003297"/>
    </source>
</evidence>
<evidence type="ECO:0000256" key="13">
    <source>
        <dbReference type="ARBA" id="ARBA00023075"/>
    </source>
</evidence>
<dbReference type="GO" id="GO:0008137">
    <property type="term" value="F:NADH dehydrogenase (ubiquinone) activity"/>
    <property type="evidence" value="ECO:0007669"/>
    <property type="project" value="UniProtKB-UniRule"/>
</dbReference>
<dbReference type="EMBL" id="MW136376">
    <property type="protein sequence ID" value="QPD06976.1"/>
    <property type="molecule type" value="Genomic_DNA"/>
</dbReference>
<dbReference type="Pfam" id="PF00361">
    <property type="entry name" value="Proton_antipo_M"/>
    <property type="match status" value="1"/>
</dbReference>
<evidence type="ECO:0000256" key="8">
    <source>
        <dbReference type="ARBA" id="ARBA00022692"/>
    </source>
</evidence>
<feature type="domain" description="NADH:quinone oxidoreductase/Mrp antiporter transmembrane" evidence="18">
    <location>
        <begin position="72"/>
        <end position="349"/>
    </location>
</feature>
<feature type="transmembrane region" description="Helical" evidence="17">
    <location>
        <begin position="328"/>
        <end position="358"/>
    </location>
</feature>
<dbReference type="RefSeq" id="YP_010043655.1">
    <property type="nucleotide sequence ID" value="NC_054250.1"/>
</dbReference>
<dbReference type="EC" id="7.1.1.2" evidence="4 17"/>
<feature type="transmembrane region" description="Helical" evidence="17">
    <location>
        <begin position="147"/>
        <end position="168"/>
    </location>
</feature>
<evidence type="ECO:0000256" key="9">
    <source>
        <dbReference type="ARBA" id="ARBA00022967"/>
    </source>
</evidence>
<feature type="transmembrane region" description="Helical" evidence="17">
    <location>
        <begin position="53"/>
        <end position="70"/>
    </location>
</feature>
<evidence type="ECO:0000259" key="18">
    <source>
        <dbReference type="Pfam" id="PF00361"/>
    </source>
</evidence>
<keyword evidence="7 17" id="KW-0679">Respiratory chain</keyword>
<protein>
    <recommendedName>
        <fullName evidence="5 17">NADH-ubiquinone oxidoreductase chain 4</fullName>
        <ecNumber evidence="4 17">7.1.1.2</ecNumber>
    </recommendedName>
</protein>
<feature type="transmembrane region" description="Helical" evidence="17">
    <location>
        <begin position="107"/>
        <end position="127"/>
    </location>
</feature>
<keyword evidence="12 17" id="KW-0520">NAD</keyword>
<keyword evidence="9" id="KW-1278">Translocase</keyword>
<proteinExistence type="inferred from homology"/>
<dbReference type="GO" id="GO:0003954">
    <property type="term" value="F:NADH dehydrogenase activity"/>
    <property type="evidence" value="ECO:0007669"/>
    <property type="project" value="TreeGrafter"/>
</dbReference>
<dbReference type="InterPro" id="IPR003918">
    <property type="entry name" value="NADH_UbQ_OxRdtase"/>
</dbReference>
<evidence type="ECO:0000256" key="14">
    <source>
        <dbReference type="ARBA" id="ARBA00023128"/>
    </source>
</evidence>
<feature type="transmembrane region" description="Helical" evidence="17">
    <location>
        <begin position="234"/>
        <end position="256"/>
    </location>
</feature>
<gene>
    <name evidence="19" type="primary">ND4</name>
</gene>
<evidence type="ECO:0000256" key="7">
    <source>
        <dbReference type="ARBA" id="ARBA00022660"/>
    </source>
</evidence>
<evidence type="ECO:0000256" key="5">
    <source>
        <dbReference type="ARBA" id="ARBA00021006"/>
    </source>
</evidence>
<accession>A0A7S8FJB6</accession>
<dbReference type="InterPro" id="IPR001750">
    <property type="entry name" value="ND/Mrp_TM"/>
</dbReference>
<comment type="catalytic activity">
    <reaction evidence="16 17">
        <text>a ubiquinone + NADH + 5 H(+)(in) = a ubiquinol + NAD(+) + 4 H(+)(out)</text>
        <dbReference type="Rhea" id="RHEA:29091"/>
        <dbReference type="Rhea" id="RHEA-COMP:9565"/>
        <dbReference type="Rhea" id="RHEA-COMP:9566"/>
        <dbReference type="ChEBI" id="CHEBI:15378"/>
        <dbReference type="ChEBI" id="CHEBI:16389"/>
        <dbReference type="ChEBI" id="CHEBI:17976"/>
        <dbReference type="ChEBI" id="CHEBI:57540"/>
        <dbReference type="ChEBI" id="CHEBI:57945"/>
        <dbReference type="EC" id="7.1.1.2"/>
    </reaction>
</comment>
<evidence type="ECO:0000256" key="2">
    <source>
        <dbReference type="ARBA" id="ARBA00004225"/>
    </source>
</evidence>
<dbReference type="GeneID" id="63651592"/>
<dbReference type="PANTHER" id="PTHR43507:SF20">
    <property type="entry name" value="NADH-UBIQUINONE OXIDOREDUCTASE CHAIN 4"/>
    <property type="match status" value="1"/>
</dbReference>
<keyword evidence="14 17" id="KW-0496">Mitochondrion</keyword>
<evidence type="ECO:0000256" key="16">
    <source>
        <dbReference type="ARBA" id="ARBA00049551"/>
    </source>
</evidence>
<feature type="transmembrane region" description="Helical" evidence="17">
    <location>
        <begin position="207"/>
        <end position="227"/>
    </location>
</feature>
<dbReference type="GO" id="GO:0031966">
    <property type="term" value="C:mitochondrial membrane"/>
    <property type="evidence" value="ECO:0007669"/>
    <property type="project" value="UniProtKB-SubCell"/>
</dbReference>
<feature type="transmembrane region" description="Helical" evidence="17">
    <location>
        <begin position="180"/>
        <end position="201"/>
    </location>
</feature>
<sequence length="398" mass="45134">MIKNYFFPLSFLFFFFLLTLFLDFLSTLSSLLIMLSAWIFLLMVLSLKPSSQLMYMSLLCSLFILLVLTFTSSSLISFYIFFESSLIPTMLLIMGWGYQPERLPSSLYFLFYTLISSLPLLFIILGFNSEYQTSFPYFLPSVADSIFQVFLILAFLVKLPIYLGHIWLPKAHVEAPVTGSMVLAAILLKLGGYGLFLVQTFILESPISLIIMISLLGGIYSSILSLRQTDVKSLIAYSSVAHMSFVIVAMLLNNIYLNMSSIYMMVAHGVCSSGLFYLSYLVYKRLGSRSFLLTRGVLVFLPYLTLWWFLLIVFNMGVPPSFNLFAELFMFLGVSSISLFYTFMAGLVSFFSACYCFYLYSSSSHGLGLKLSVFSDSKIIELLLCSLHFFPLLLLINL</sequence>
<keyword evidence="15 17" id="KW-0472">Membrane</keyword>
<evidence type="ECO:0000256" key="1">
    <source>
        <dbReference type="ARBA" id="ARBA00003257"/>
    </source>
</evidence>
<keyword evidence="8 17" id="KW-0812">Transmembrane</keyword>
<evidence type="ECO:0000256" key="3">
    <source>
        <dbReference type="ARBA" id="ARBA00009025"/>
    </source>
</evidence>
<comment type="function">
    <text evidence="1">Core subunit of the mitochondrial membrane respiratory chain NADH dehydrogenase (Complex I) that is believed to belong to the minimal assembly required for catalysis. Complex I functions in the transfer of electrons from NADH to the respiratory chain. The immediate electron acceptor for the enzyme is believed to be ubiquinone.</text>
</comment>
<comment type="subcellular location">
    <subcellularLocation>
        <location evidence="2 17">Mitochondrion membrane</location>
        <topology evidence="2 17">Multi-pass membrane protein</topology>
    </subcellularLocation>
</comment>
<evidence type="ECO:0000256" key="15">
    <source>
        <dbReference type="ARBA" id="ARBA00023136"/>
    </source>
</evidence>
<feature type="transmembrane region" description="Helical" evidence="17">
    <location>
        <begin position="5"/>
        <end position="22"/>
    </location>
</feature>
<feature type="transmembrane region" description="Helical" evidence="17">
    <location>
        <begin position="262"/>
        <end position="283"/>
    </location>
</feature>
<comment type="function">
    <text evidence="17">Core subunit of the mitochondrial membrane respiratory chain NADH dehydrogenase (Complex I) which catalyzes electron transfer from NADH through the respiratory chain, using ubiquinone as an electron acceptor. Essential for the catalytic activity and assembly of complex I.</text>
</comment>
<evidence type="ECO:0000313" key="19">
    <source>
        <dbReference type="EMBL" id="QPD06976.1"/>
    </source>
</evidence>
<evidence type="ECO:0000256" key="11">
    <source>
        <dbReference type="ARBA" id="ARBA00022989"/>
    </source>
</evidence>
<feature type="transmembrane region" description="Helical" evidence="17">
    <location>
        <begin position="295"/>
        <end position="316"/>
    </location>
</feature>
<feature type="transmembrane region" description="Helical" evidence="17">
    <location>
        <begin position="76"/>
        <end position="95"/>
    </location>
</feature>
<comment type="similarity">
    <text evidence="3 17">Belongs to the complex I subunit 4 family.</text>
</comment>
<dbReference type="AlphaFoldDB" id="A0A7S8FJB6"/>
<dbReference type="GO" id="GO:0042773">
    <property type="term" value="P:ATP synthesis coupled electron transport"/>
    <property type="evidence" value="ECO:0007669"/>
    <property type="project" value="InterPro"/>
</dbReference>
<dbReference type="CTD" id="4538"/>
<organism evidence="19">
    <name type="scientific">Branchinella kugenumaensis</name>
    <dbReference type="NCBI Taxonomy" id="381660"/>
    <lineage>
        <taxon>Eukaryota</taxon>
        <taxon>Metazoa</taxon>
        <taxon>Ecdysozoa</taxon>
        <taxon>Arthropoda</taxon>
        <taxon>Crustacea</taxon>
        <taxon>Branchiopoda</taxon>
        <taxon>Anostraca</taxon>
        <taxon>Thamnocephalidae</taxon>
        <taxon>Branchinella</taxon>
    </lineage>
</organism>
<dbReference type="PANTHER" id="PTHR43507">
    <property type="entry name" value="NADH-UBIQUINONE OXIDOREDUCTASE CHAIN 4"/>
    <property type="match status" value="1"/>
</dbReference>
<keyword evidence="11 17" id="KW-1133">Transmembrane helix</keyword>
<evidence type="ECO:0000256" key="6">
    <source>
        <dbReference type="ARBA" id="ARBA00022448"/>
    </source>
</evidence>
<keyword evidence="10 17" id="KW-0249">Electron transport</keyword>
<keyword evidence="13 17" id="KW-0830">Ubiquinone</keyword>
<dbReference type="GO" id="GO:0015990">
    <property type="term" value="P:electron transport coupled proton transport"/>
    <property type="evidence" value="ECO:0007669"/>
    <property type="project" value="TreeGrafter"/>
</dbReference>
<keyword evidence="6 17" id="KW-0813">Transport</keyword>
<feature type="transmembrane region" description="Helical" evidence="17">
    <location>
        <begin position="28"/>
        <end position="46"/>
    </location>
</feature>
<reference evidence="19" key="1">
    <citation type="submission" date="2020-10" db="EMBL/GenBank/DDBJ databases">
        <authorList>
            <person name="Sun X."/>
        </authorList>
    </citation>
    <scope>NUCLEOTIDE SEQUENCE</scope>
</reference>